<reference evidence="1 2" key="1">
    <citation type="submission" date="2016-09" db="EMBL/GenBank/DDBJ databases">
        <title>Metabolic pathway, cell adaptation mechanisms and a novel monoxygenase revealed through proteogenomic-transcription analysis of a Sphingomonas haloaromaticamans strain degrading the fungicide ortho-phenylphenol.</title>
        <authorList>
            <person name="Perruchon C."/>
            <person name="Papadopoulou E.S."/>
            <person name="Rousidou C."/>
            <person name="Vasileiadis S."/>
            <person name="Tanou G."/>
            <person name="Amoutzias G."/>
            <person name="Molassiotis A."/>
            <person name="Karpouzas D.G."/>
        </authorList>
    </citation>
    <scope>NUCLEOTIDE SEQUENCE [LARGE SCALE GENOMIC DNA]</scope>
    <source>
        <strain evidence="1 2">P3</strain>
    </source>
</reference>
<dbReference type="InterPro" id="IPR025683">
    <property type="entry name" value="Protein_beta"/>
</dbReference>
<evidence type="ECO:0000313" key="2">
    <source>
        <dbReference type="Proteomes" id="UP000179467"/>
    </source>
</evidence>
<comment type="caution">
    <text evidence="1">The sequence shown here is derived from an EMBL/GenBank/DDBJ whole genome shotgun (WGS) entry which is preliminary data.</text>
</comment>
<dbReference type="Proteomes" id="UP000179467">
    <property type="component" value="Unassembled WGS sequence"/>
</dbReference>
<gene>
    <name evidence="1" type="ORF">BHE75_00483</name>
</gene>
<evidence type="ECO:0008006" key="3">
    <source>
        <dbReference type="Google" id="ProtNLM"/>
    </source>
</evidence>
<proteinExistence type="predicted"/>
<name>A0A1S1H9J8_9SPHN</name>
<dbReference type="AlphaFoldDB" id="A0A1S1H9J8"/>
<sequence>MNPSYRPVYCSALRMKAGELEGVRQLAHDVADSVLPRFIVPPKKERNDAEPLLIEMAEMPDISVALAAHWRDRPALIDATYIIDEYGRDRLAAWLPSMFQRAWAAGVIAIPIAQLSDLGSAEVSAFRASIPGQSPLKFAICVSSDELVGAELRATLLNILSSLGLNPADCAVVADFAGAELSDPMIAAPIISGALETLQEIGAWRHIIFQGTHYPEVNPAKDGTAEIWTRNEWLAWREAVRFDPTTAEYMIFGDYAADCAKMAFGGGGAPAIRHIRYATPGAWRVQRAVKEGKDAQRMHGVYKAIVDSGDFAGEGFSSADSFIASGAKNPTAGPGNSTTWRQLNTTHHITQVVSDIAKVRGIAIKKAPASEELQLLLPA</sequence>
<dbReference type="Pfam" id="PF14350">
    <property type="entry name" value="Beta_protein"/>
    <property type="match status" value="1"/>
</dbReference>
<dbReference type="OrthoDB" id="1492299at2"/>
<keyword evidence="2" id="KW-1185">Reference proteome</keyword>
<evidence type="ECO:0000313" key="1">
    <source>
        <dbReference type="EMBL" id="OHT18512.1"/>
    </source>
</evidence>
<organism evidence="1 2">
    <name type="scientific">Edaphosphingomonas haloaromaticamans</name>
    <dbReference type="NCBI Taxonomy" id="653954"/>
    <lineage>
        <taxon>Bacteria</taxon>
        <taxon>Pseudomonadati</taxon>
        <taxon>Pseudomonadota</taxon>
        <taxon>Alphaproteobacteria</taxon>
        <taxon>Sphingomonadales</taxon>
        <taxon>Rhizorhabdaceae</taxon>
        <taxon>Edaphosphingomonas</taxon>
    </lineage>
</organism>
<accession>A0A1S1H9J8</accession>
<protein>
    <recommendedName>
        <fullName evidence="3">Beta protein</fullName>
    </recommendedName>
</protein>
<dbReference type="RefSeq" id="WP_070932133.1">
    <property type="nucleotide sequence ID" value="NZ_MIPT01000001.1"/>
</dbReference>
<dbReference type="EMBL" id="MIPT01000001">
    <property type="protein sequence ID" value="OHT18512.1"/>
    <property type="molecule type" value="Genomic_DNA"/>
</dbReference>